<evidence type="ECO:0000256" key="1">
    <source>
        <dbReference type="SAM" id="MobiDB-lite"/>
    </source>
</evidence>
<organism evidence="2 3">
    <name type="scientific">Gymnopilus dilepis</name>
    <dbReference type="NCBI Taxonomy" id="231916"/>
    <lineage>
        <taxon>Eukaryota</taxon>
        <taxon>Fungi</taxon>
        <taxon>Dikarya</taxon>
        <taxon>Basidiomycota</taxon>
        <taxon>Agaricomycotina</taxon>
        <taxon>Agaricomycetes</taxon>
        <taxon>Agaricomycetidae</taxon>
        <taxon>Agaricales</taxon>
        <taxon>Agaricineae</taxon>
        <taxon>Hymenogastraceae</taxon>
        <taxon>Gymnopilus</taxon>
    </lineage>
</organism>
<feature type="region of interest" description="Disordered" evidence="1">
    <location>
        <begin position="1"/>
        <end position="45"/>
    </location>
</feature>
<gene>
    <name evidence="2" type="ORF">CVT26_006627</name>
</gene>
<dbReference type="InParanoid" id="A0A409Y341"/>
<name>A0A409Y341_9AGAR</name>
<dbReference type="STRING" id="231916.A0A409Y341"/>
<evidence type="ECO:0000313" key="3">
    <source>
        <dbReference type="Proteomes" id="UP000284706"/>
    </source>
</evidence>
<keyword evidence="3" id="KW-1185">Reference proteome</keyword>
<dbReference type="OrthoDB" id="417481at2759"/>
<evidence type="ECO:0000313" key="2">
    <source>
        <dbReference type="EMBL" id="PPQ97393.1"/>
    </source>
</evidence>
<dbReference type="Proteomes" id="UP000284706">
    <property type="component" value="Unassembled WGS sequence"/>
</dbReference>
<dbReference type="AlphaFoldDB" id="A0A409Y341"/>
<accession>A0A409Y341</accession>
<dbReference type="EMBL" id="NHYE01001260">
    <property type="protein sequence ID" value="PPQ97393.1"/>
    <property type="molecule type" value="Genomic_DNA"/>
</dbReference>
<protein>
    <submittedName>
        <fullName evidence="2">Uncharacterized protein</fullName>
    </submittedName>
</protein>
<reference evidence="2 3" key="1">
    <citation type="journal article" date="2018" name="Evol. Lett.">
        <title>Horizontal gene cluster transfer increased hallucinogenic mushroom diversity.</title>
        <authorList>
            <person name="Reynolds H.T."/>
            <person name="Vijayakumar V."/>
            <person name="Gluck-Thaler E."/>
            <person name="Korotkin H.B."/>
            <person name="Matheny P.B."/>
            <person name="Slot J.C."/>
        </authorList>
    </citation>
    <scope>NUCLEOTIDE SEQUENCE [LARGE SCALE GENOMIC DNA]</scope>
    <source>
        <strain evidence="2 3">SRW20</strain>
    </source>
</reference>
<proteinExistence type="predicted"/>
<comment type="caution">
    <text evidence="2">The sequence shown here is derived from an EMBL/GenBank/DDBJ whole genome shotgun (WGS) entry which is preliminary data.</text>
</comment>
<sequence length="88" mass="10360">MDERESWRPRIFYSSGPQQGLLEPFPPPTHIRRKERSSYNRGTLYPSNTHSAGILHNNFANRRYHESHGFRQHHANYVDNSASHMISK</sequence>